<organism evidence="2">
    <name type="scientific">Microplitis mediator bracovirus</name>
    <dbReference type="NCBI Taxonomy" id="1836595"/>
    <lineage>
        <taxon>Viruses</taxon>
        <taxon>Viruses incertae sedis</taxon>
        <taxon>Polydnaviriformidae</taxon>
        <taxon>Bracoviriform</taxon>
    </lineage>
</organism>
<feature type="transmembrane region" description="Helical" evidence="1">
    <location>
        <begin position="17"/>
        <end position="49"/>
    </location>
</feature>
<protein>
    <submittedName>
        <fullName evidence="2">Uncharacterized protein</fullName>
    </submittedName>
</protein>
<gene>
    <name evidence="2" type="ORF">A6F54_59</name>
</gene>
<proteinExistence type="predicted"/>
<reference evidence="2" key="1">
    <citation type="journal article" date="2016" name="PLoS ONE">
        <title>Analysis of Genetic Variation across the Encapsidated Genome of Microplitis demolitor Bracovirus in Parasitoid Wasps.</title>
        <authorList>
            <person name="Burke G.R."/>
        </authorList>
    </citation>
    <scope>NUCLEOTIDE SEQUENCE</scope>
    <source>
        <strain evidence="2">UGA</strain>
    </source>
</reference>
<evidence type="ECO:0000313" key="2">
    <source>
        <dbReference type="EMBL" id="AOH69132.1"/>
    </source>
</evidence>
<keyword evidence="1" id="KW-0812">Transmembrane</keyword>
<dbReference type="EMBL" id="KX223732">
    <property type="protein sequence ID" value="AOH69132.1"/>
    <property type="molecule type" value="Genomic_DNA"/>
</dbReference>
<keyword evidence="1" id="KW-0472">Membrane</keyword>
<accession>A0A1D5API6</accession>
<sequence length="58" mass="6960">MYQFIVLQNKLSHSHNLIFSFAILEHMFCAQLCLYQCLYTVVSMVYIFYPVINKSRYS</sequence>
<name>A0A1D5API6_9VIRU</name>
<keyword evidence="1" id="KW-1133">Transmembrane helix</keyword>
<evidence type="ECO:0000256" key="1">
    <source>
        <dbReference type="SAM" id="Phobius"/>
    </source>
</evidence>